<evidence type="ECO:0000256" key="2">
    <source>
        <dbReference type="ARBA" id="ARBA00029447"/>
    </source>
</evidence>
<dbReference type="Gene3D" id="1.10.490.10">
    <property type="entry name" value="Globins"/>
    <property type="match status" value="1"/>
</dbReference>
<dbReference type="Pfam" id="PF11563">
    <property type="entry name" value="Protoglobin"/>
    <property type="match status" value="1"/>
</dbReference>
<evidence type="ECO:0000256" key="3">
    <source>
        <dbReference type="PROSITE-ProRule" id="PRU00284"/>
    </source>
</evidence>
<organism evidence="5 6">
    <name type="scientific">Priestia iocasae</name>
    <dbReference type="NCBI Taxonomy" id="2291674"/>
    <lineage>
        <taxon>Bacteria</taxon>
        <taxon>Bacillati</taxon>
        <taxon>Bacillota</taxon>
        <taxon>Bacilli</taxon>
        <taxon>Bacillales</taxon>
        <taxon>Bacillaceae</taxon>
        <taxon>Priestia</taxon>
    </lineage>
</organism>
<sequence>MVLSWRIREEKKSWVEEAKRMNVSIQVNEQNVSEKIQMVNLTERDLQLIKYLQPLINEHISLLVDSFYQTVLQIPQLEQMIHTYTRVDHLKHTLSQHLLELFSGEIDETFLQKRLRVAKAHYRIGLKPAWYMGAFQNIQHSLFELVFQRIPIKEEAKSFIQAATKLLSLEQQMVLEAYEIEYRSHQEQQYELIRQEVRGRILDISAELVALSQQTNAAVETLIHNSSKMNTMVVENNEELGSAQSFTEEGQSYMNQLIDNIQTIGSNTKNMNDSVEKLSKASSQITSVIKIVQDIADQTNLLALNSAIEAARAGEHGRGFAVVSDEVRKLAEQTKKSVGEIQELVNNSNQYTEYVFNALNKVNETVIMGDQTSKQTSEAFSNISSSIHTSVKKAMAVKEQVHHLVKTIEEIGQSTSGVAKSAEYLNETANMS</sequence>
<dbReference type="EMBL" id="JAFBFC010000001">
    <property type="protein sequence ID" value="MBM7702121.1"/>
    <property type="molecule type" value="Genomic_DNA"/>
</dbReference>
<dbReference type="Pfam" id="PF00015">
    <property type="entry name" value="MCPsignal"/>
    <property type="match status" value="1"/>
</dbReference>
<dbReference type="InterPro" id="IPR044398">
    <property type="entry name" value="Globin-sensor_dom"/>
</dbReference>
<dbReference type="Gene3D" id="1.10.287.950">
    <property type="entry name" value="Methyl-accepting chemotaxis protein"/>
    <property type="match status" value="1"/>
</dbReference>
<name>A0ABS2QTN3_9BACI</name>
<dbReference type="InterPro" id="IPR012292">
    <property type="entry name" value="Globin/Proto"/>
</dbReference>
<evidence type="ECO:0000256" key="1">
    <source>
        <dbReference type="ARBA" id="ARBA00023224"/>
    </source>
</evidence>
<gene>
    <name evidence="5" type="ORF">JOC83_000947</name>
</gene>
<accession>A0ABS2QTN3</accession>
<comment type="similarity">
    <text evidence="2">Belongs to the methyl-accepting chemotaxis (MCP) protein family.</text>
</comment>
<dbReference type="PANTHER" id="PTHR32089:SF112">
    <property type="entry name" value="LYSOZYME-LIKE PROTEIN-RELATED"/>
    <property type="match status" value="1"/>
</dbReference>
<dbReference type="PRINTS" id="PR00260">
    <property type="entry name" value="CHEMTRNSDUCR"/>
</dbReference>
<evidence type="ECO:0000313" key="6">
    <source>
        <dbReference type="Proteomes" id="UP000809829"/>
    </source>
</evidence>
<dbReference type="InterPro" id="IPR004089">
    <property type="entry name" value="MCPsignal_dom"/>
</dbReference>
<dbReference type="SUPFAM" id="SSF58104">
    <property type="entry name" value="Methyl-accepting chemotaxis protein (MCP) signaling domain"/>
    <property type="match status" value="1"/>
</dbReference>
<evidence type="ECO:0000259" key="4">
    <source>
        <dbReference type="PROSITE" id="PS50111"/>
    </source>
</evidence>
<keyword evidence="6" id="KW-1185">Reference proteome</keyword>
<protein>
    <submittedName>
        <fullName evidence="5">Heme-based aerotactic transducer</fullName>
    </submittedName>
</protein>
<dbReference type="SUPFAM" id="SSF46458">
    <property type="entry name" value="Globin-like"/>
    <property type="match status" value="1"/>
</dbReference>
<dbReference type="Proteomes" id="UP000809829">
    <property type="component" value="Unassembled WGS sequence"/>
</dbReference>
<dbReference type="PROSITE" id="PS50111">
    <property type="entry name" value="CHEMOTAXIS_TRANSDUC_2"/>
    <property type="match status" value="1"/>
</dbReference>
<comment type="caution">
    <text evidence="5">The sequence shown here is derived from an EMBL/GenBank/DDBJ whole genome shotgun (WGS) entry which is preliminary data.</text>
</comment>
<dbReference type="PANTHER" id="PTHR32089">
    <property type="entry name" value="METHYL-ACCEPTING CHEMOTAXIS PROTEIN MCPB"/>
    <property type="match status" value="1"/>
</dbReference>
<keyword evidence="1 3" id="KW-0807">Transducer</keyword>
<dbReference type="CDD" id="cd01068">
    <property type="entry name" value="globin_sensor"/>
    <property type="match status" value="1"/>
</dbReference>
<dbReference type="InterPro" id="IPR004090">
    <property type="entry name" value="Chemotax_Me-accpt_rcpt"/>
</dbReference>
<dbReference type="SMART" id="SM00283">
    <property type="entry name" value="MA"/>
    <property type="match status" value="1"/>
</dbReference>
<reference evidence="5 6" key="1">
    <citation type="submission" date="2021-01" db="EMBL/GenBank/DDBJ databases">
        <title>Genomic Encyclopedia of Type Strains, Phase IV (KMG-IV): sequencing the most valuable type-strain genomes for metagenomic binning, comparative biology and taxonomic classification.</title>
        <authorList>
            <person name="Goeker M."/>
        </authorList>
    </citation>
    <scope>NUCLEOTIDE SEQUENCE [LARGE SCALE GENOMIC DNA]</scope>
    <source>
        <strain evidence="5 6">DSM 104297</strain>
    </source>
</reference>
<dbReference type="InterPro" id="IPR039379">
    <property type="entry name" value="Protoglobin_sensor_dom"/>
</dbReference>
<feature type="domain" description="Methyl-accepting transducer" evidence="4">
    <location>
        <begin position="213"/>
        <end position="419"/>
    </location>
</feature>
<proteinExistence type="inferred from homology"/>
<dbReference type="RefSeq" id="WP_205184440.1">
    <property type="nucleotide sequence ID" value="NZ_JAFBFC010000001.1"/>
</dbReference>
<dbReference type="InterPro" id="IPR009050">
    <property type="entry name" value="Globin-like_sf"/>
</dbReference>
<evidence type="ECO:0000313" key="5">
    <source>
        <dbReference type="EMBL" id="MBM7702121.1"/>
    </source>
</evidence>